<dbReference type="InterPro" id="IPR001478">
    <property type="entry name" value="PDZ"/>
</dbReference>
<accession>A0ABX1SA73</accession>
<evidence type="ECO:0000256" key="2">
    <source>
        <dbReference type="ARBA" id="ARBA00022801"/>
    </source>
</evidence>
<name>A0ABX1SA73_9PSEU</name>
<keyword evidence="6" id="KW-1185">Reference proteome</keyword>
<keyword evidence="2" id="KW-0378">Hydrolase</keyword>
<feature type="region of interest" description="Disordered" evidence="3">
    <location>
        <begin position="1"/>
        <end position="120"/>
    </location>
</feature>
<dbReference type="EMBL" id="JAAXLA010000023">
    <property type="protein sequence ID" value="NMH98466.1"/>
    <property type="molecule type" value="Genomic_DNA"/>
</dbReference>
<dbReference type="PANTHER" id="PTHR43343">
    <property type="entry name" value="PEPTIDASE S12"/>
    <property type="match status" value="1"/>
</dbReference>
<dbReference type="PROSITE" id="PS50106">
    <property type="entry name" value="PDZ"/>
    <property type="match status" value="1"/>
</dbReference>
<feature type="domain" description="PDZ" evidence="4">
    <location>
        <begin position="403"/>
        <end position="487"/>
    </location>
</feature>
<reference evidence="5 6" key="1">
    <citation type="submission" date="2020-04" db="EMBL/GenBank/DDBJ databases">
        <authorList>
            <person name="Klaysubun C."/>
            <person name="Duangmal K."/>
            <person name="Lipun K."/>
        </authorList>
    </citation>
    <scope>NUCLEOTIDE SEQUENCE [LARGE SCALE GENOMIC DNA]</scope>
    <source>
        <strain evidence="5 6">K10HN5</strain>
    </source>
</reference>
<dbReference type="InterPro" id="IPR051201">
    <property type="entry name" value="Chloro_Bact_Ser_Proteases"/>
</dbReference>
<dbReference type="SMART" id="SM00228">
    <property type="entry name" value="PDZ"/>
    <property type="match status" value="1"/>
</dbReference>
<evidence type="ECO:0000256" key="1">
    <source>
        <dbReference type="ARBA" id="ARBA00022670"/>
    </source>
</evidence>
<dbReference type="Pfam" id="PF13180">
    <property type="entry name" value="PDZ_2"/>
    <property type="match status" value="1"/>
</dbReference>
<dbReference type="SUPFAM" id="SSF50156">
    <property type="entry name" value="PDZ domain-like"/>
    <property type="match status" value="1"/>
</dbReference>
<comment type="caution">
    <text evidence="5">The sequence shown here is derived from an EMBL/GenBank/DDBJ whole genome shotgun (WGS) entry which is preliminary data.</text>
</comment>
<dbReference type="SUPFAM" id="SSF50494">
    <property type="entry name" value="Trypsin-like serine proteases"/>
    <property type="match status" value="1"/>
</dbReference>
<dbReference type="InterPro" id="IPR009003">
    <property type="entry name" value="Peptidase_S1_PA"/>
</dbReference>
<protein>
    <submittedName>
        <fullName evidence="5">Trypsin-like serine protease</fullName>
    </submittedName>
</protein>
<dbReference type="InterPro" id="IPR001940">
    <property type="entry name" value="Peptidase_S1C"/>
</dbReference>
<evidence type="ECO:0000256" key="3">
    <source>
        <dbReference type="SAM" id="MobiDB-lite"/>
    </source>
</evidence>
<dbReference type="PANTHER" id="PTHR43343:SF3">
    <property type="entry name" value="PROTEASE DO-LIKE 8, CHLOROPLASTIC"/>
    <property type="match status" value="1"/>
</dbReference>
<dbReference type="InterPro" id="IPR036034">
    <property type="entry name" value="PDZ_sf"/>
</dbReference>
<gene>
    <name evidence="5" type="ORF">HF526_14290</name>
</gene>
<dbReference type="PRINTS" id="PR00834">
    <property type="entry name" value="PROTEASES2C"/>
</dbReference>
<evidence type="ECO:0000313" key="5">
    <source>
        <dbReference type="EMBL" id="NMH98466.1"/>
    </source>
</evidence>
<sequence length="496" mass="49203">MANDTPDGPAELTPEGPAQARDRPANAGDPAGAGRSPWAPPVAEPAAAQDRGAEPGAGAATSPPVPERAVEPAPDTTGPAAHWANPDPWARYSRPAQAWGNPDQGYGVPQSHPYTTQPYGGGYPVGAPHWQGLATQHIAAAPERRRGGLGGIVAVALTTALVGGLVGGGVGYSLAERSGSGGSSGVLSQPLPEVDPAATPLGPVEAVAQRVLPSVVQLRVEGRGATGEGSGMVLSGDGLILTNNHVVESAADGGAVAAVFQDGRTAPARIVGRDPNSDLAVIRAQGISGLTPVELGNSSSVRVGQQVVAFGSPLGLGGTVTTGIISALDRAVTVGGDSQASEATVLNALQTDAAINPGNSGGPLVDMGGKVIGINSAIATTGAQGGSIGVGFSIPINQAKRIAEQLERTGKATRAVLGVALIDDPQVTGARIQSVVPGGAAQAAGIRPGDVVIRLGDKRVATGLELQAAVRSRAPGEAVQVQLSDRTVEVTLGEAG</sequence>
<proteinExistence type="predicted"/>
<keyword evidence="1" id="KW-0645">Protease</keyword>
<dbReference type="Gene3D" id="2.30.42.10">
    <property type="match status" value="1"/>
</dbReference>
<dbReference type="Pfam" id="PF13365">
    <property type="entry name" value="Trypsin_2"/>
    <property type="match status" value="1"/>
</dbReference>
<dbReference type="Gene3D" id="2.40.10.120">
    <property type="match status" value="1"/>
</dbReference>
<dbReference type="Proteomes" id="UP000820669">
    <property type="component" value="Unassembled WGS sequence"/>
</dbReference>
<evidence type="ECO:0000259" key="4">
    <source>
        <dbReference type="PROSITE" id="PS50106"/>
    </source>
</evidence>
<dbReference type="RefSeq" id="WP_169381914.1">
    <property type="nucleotide sequence ID" value="NZ_JAAXLA010000023.1"/>
</dbReference>
<organism evidence="5 6">
    <name type="scientific">Pseudonocardia acidicola</name>
    <dbReference type="NCBI Taxonomy" id="2724939"/>
    <lineage>
        <taxon>Bacteria</taxon>
        <taxon>Bacillati</taxon>
        <taxon>Actinomycetota</taxon>
        <taxon>Actinomycetes</taxon>
        <taxon>Pseudonocardiales</taxon>
        <taxon>Pseudonocardiaceae</taxon>
        <taxon>Pseudonocardia</taxon>
    </lineage>
</organism>
<evidence type="ECO:0000313" key="6">
    <source>
        <dbReference type="Proteomes" id="UP000820669"/>
    </source>
</evidence>